<keyword evidence="1" id="KW-1133">Transmembrane helix</keyword>
<keyword evidence="1" id="KW-0472">Membrane</keyword>
<sequence>MAEQSLQKKILKYSVFAILFGVILSIWMYSRSRKNQNCKQNCKREKGES</sequence>
<proteinExistence type="predicted"/>
<name>A0AA96V2J6_9EURY</name>
<evidence type="ECO:0000256" key="1">
    <source>
        <dbReference type="SAM" id="Phobius"/>
    </source>
</evidence>
<feature type="transmembrane region" description="Helical" evidence="1">
    <location>
        <begin position="12"/>
        <end position="30"/>
    </location>
</feature>
<gene>
    <name evidence="2" type="ORF">MmiHf6_15090</name>
</gene>
<reference evidence="2 3" key="1">
    <citation type="submission" date="2023-07" db="EMBL/GenBank/DDBJ databases">
        <title>Closed genoem sequence of Methanomicrococcus sp. Hf6.</title>
        <authorList>
            <person name="Poehlein A."/>
            <person name="Protasov E."/>
            <person name="Platt K."/>
            <person name="Reeh H."/>
            <person name="Daniel R."/>
            <person name="Brune A."/>
        </authorList>
    </citation>
    <scope>NUCLEOTIDE SEQUENCE [LARGE SCALE GENOMIC DNA]</scope>
    <source>
        <strain evidence="2 3">Hf6</strain>
    </source>
</reference>
<dbReference type="AlphaFoldDB" id="A0AA96V2J6"/>
<keyword evidence="1" id="KW-0812">Transmembrane</keyword>
<keyword evidence="3" id="KW-1185">Reference proteome</keyword>
<organism evidence="2 3">
    <name type="scientific">Methanimicrococcus hongohii</name>
    <dbReference type="NCBI Taxonomy" id="3028295"/>
    <lineage>
        <taxon>Archaea</taxon>
        <taxon>Methanobacteriati</taxon>
        <taxon>Methanobacteriota</taxon>
        <taxon>Stenosarchaea group</taxon>
        <taxon>Methanomicrobia</taxon>
        <taxon>Methanosarcinales</taxon>
        <taxon>Methanosarcinaceae</taxon>
        <taxon>Methanimicrococcus</taxon>
    </lineage>
</organism>
<evidence type="ECO:0008006" key="4">
    <source>
        <dbReference type="Google" id="ProtNLM"/>
    </source>
</evidence>
<accession>A0AA96V2J6</accession>
<dbReference type="KEGG" id="mehf:MmiHf6_15090"/>
<dbReference type="EMBL" id="CP131059">
    <property type="protein sequence ID" value="WNY24180.1"/>
    <property type="molecule type" value="Genomic_DNA"/>
</dbReference>
<evidence type="ECO:0000313" key="2">
    <source>
        <dbReference type="EMBL" id="WNY24180.1"/>
    </source>
</evidence>
<protein>
    <recommendedName>
        <fullName evidence="4">FeoB-associated Cys-rich membrane protein</fullName>
    </recommendedName>
</protein>
<dbReference type="Proteomes" id="UP001302978">
    <property type="component" value="Chromosome"/>
</dbReference>
<evidence type="ECO:0000313" key="3">
    <source>
        <dbReference type="Proteomes" id="UP001302978"/>
    </source>
</evidence>